<evidence type="ECO:0000313" key="5">
    <source>
        <dbReference type="EMBL" id="MXQ55758.1"/>
    </source>
</evidence>
<dbReference type="PANTHER" id="PTHR10434">
    <property type="entry name" value="1-ACYL-SN-GLYCEROL-3-PHOSPHATE ACYLTRANSFERASE"/>
    <property type="match status" value="1"/>
</dbReference>
<dbReference type="EMBL" id="WUUL01000018">
    <property type="protein sequence ID" value="MXQ55758.1"/>
    <property type="molecule type" value="Genomic_DNA"/>
</dbReference>
<dbReference type="Pfam" id="PF01553">
    <property type="entry name" value="Acyltransferase"/>
    <property type="match status" value="1"/>
</dbReference>
<sequence length="212" mass="24166">MNAIRILFSLLIIRPLILIVIGISGRYRFRLPKKGPAIIVANHNSHLDTLVLMTLFPLTLTNRIRPVAAADYFLKNRFLAWFSLNIMHILPIQRNGAKKIDDLFANVHEALKNGDIVILYPEGSRGEPEKLQNYKTGIFHLGRGCPDVPIYPTFMHGLGKALPKGDFLLVPFNCNVVVGDPFYWNPQKKEFMNELNKRMTDLADEGDFPPWE</sequence>
<dbReference type="AlphaFoldDB" id="A0A6I4VZ03"/>
<reference evidence="5 6" key="1">
    <citation type="submission" date="2019-12" db="EMBL/GenBank/DDBJ databases">
        <title>Whole-genome analyses of novel actinobacteria.</title>
        <authorList>
            <person name="Sahin N."/>
            <person name="Saygin H."/>
        </authorList>
    </citation>
    <scope>NUCLEOTIDE SEQUENCE [LARGE SCALE GENOMIC DNA]</scope>
    <source>
        <strain evidence="5 6">KC615</strain>
    </source>
</reference>
<protein>
    <submittedName>
        <fullName evidence="5">1-acyl-sn-glycerol-3-phosphate acyltransferase</fullName>
    </submittedName>
</protein>
<keyword evidence="1 5" id="KW-0808">Transferase</keyword>
<evidence type="ECO:0000313" key="6">
    <source>
        <dbReference type="Proteomes" id="UP000430692"/>
    </source>
</evidence>
<dbReference type="InterPro" id="IPR002123">
    <property type="entry name" value="Plipid/glycerol_acylTrfase"/>
</dbReference>
<proteinExistence type="predicted"/>
<dbReference type="CDD" id="cd07989">
    <property type="entry name" value="LPLAT_AGPAT-like"/>
    <property type="match status" value="1"/>
</dbReference>
<gene>
    <name evidence="5" type="ORF">GSM42_18920</name>
</gene>
<evidence type="ECO:0000256" key="2">
    <source>
        <dbReference type="ARBA" id="ARBA00023315"/>
    </source>
</evidence>
<keyword evidence="3" id="KW-1133">Transmembrane helix</keyword>
<evidence type="ECO:0000256" key="1">
    <source>
        <dbReference type="ARBA" id="ARBA00022679"/>
    </source>
</evidence>
<dbReference type="GO" id="GO:0003841">
    <property type="term" value="F:1-acylglycerol-3-phosphate O-acyltransferase activity"/>
    <property type="evidence" value="ECO:0007669"/>
    <property type="project" value="TreeGrafter"/>
</dbReference>
<feature type="transmembrane region" description="Helical" evidence="3">
    <location>
        <begin position="6"/>
        <end position="24"/>
    </location>
</feature>
<dbReference type="PANTHER" id="PTHR10434:SF11">
    <property type="entry name" value="1-ACYL-SN-GLYCEROL-3-PHOSPHATE ACYLTRANSFERASE"/>
    <property type="match status" value="1"/>
</dbReference>
<dbReference type="SMART" id="SM00563">
    <property type="entry name" value="PlsC"/>
    <property type="match status" value="1"/>
</dbReference>
<dbReference type="GO" id="GO:0006654">
    <property type="term" value="P:phosphatidic acid biosynthetic process"/>
    <property type="evidence" value="ECO:0007669"/>
    <property type="project" value="TreeGrafter"/>
</dbReference>
<keyword evidence="3" id="KW-0812">Transmembrane</keyword>
<dbReference type="SUPFAM" id="SSF69593">
    <property type="entry name" value="Glycerol-3-phosphate (1)-acyltransferase"/>
    <property type="match status" value="1"/>
</dbReference>
<keyword evidence="2 5" id="KW-0012">Acyltransferase</keyword>
<evidence type="ECO:0000259" key="4">
    <source>
        <dbReference type="SMART" id="SM00563"/>
    </source>
</evidence>
<keyword evidence="6" id="KW-1185">Reference proteome</keyword>
<feature type="domain" description="Phospholipid/glycerol acyltransferase" evidence="4">
    <location>
        <begin position="37"/>
        <end position="158"/>
    </location>
</feature>
<comment type="caution">
    <text evidence="5">The sequence shown here is derived from an EMBL/GenBank/DDBJ whole genome shotgun (WGS) entry which is preliminary data.</text>
</comment>
<accession>A0A6I4VZ03</accession>
<name>A0A6I4VZ03_9BACL</name>
<evidence type="ECO:0000256" key="3">
    <source>
        <dbReference type="SAM" id="Phobius"/>
    </source>
</evidence>
<dbReference type="Proteomes" id="UP000430692">
    <property type="component" value="Unassembled WGS sequence"/>
</dbReference>
<dbReference type="RefSeq" id="WP_160803108.1">
    <property type="nucleotide sequence ID" value="NZ_WUUL01000018.1"/>
</dbReference>
<organism evidence="5 6">
    <name type="scientific">Shimazuella alba</name>
    <dbReference type="NCBI Taxonomy" id="2690964"/>
    <lineage>
        <taxon>Bacteria</taxon>
        <taxon>Bacillati</taxon>
        <taxon>Bacillota</taxon>
        <taxon>Bacilli</taxon>
        <taxon>Bacillales</taxon>
        <taxon>Thermoactinomycetaceae</taxon>
        <taxon>Shimazuella</taxon>
    </lineage>
</organism>
<keyword evidence="3" id="KW-0472">Membrane</keyword>